<reference evidence="7" key="1">
    <citation type="submission" date="2021-03" db="EMBL/GenBank/DDBJ databases">
        <authorList>
            <person name="Palmer J.M."/>
        </authorList>
    </citation>
    <scope>NUCLEOTIDE SEQUENCE</scope>
    <source>
        <strain evidence="7">ARV_011</strain>
    </source>
</reference>
<dbReference type="RefSeq" id="XP_043047122.1">
    <property type="nucleotide sequence ID" value="XM_043193703.1"/>
</dbReference>
<dbReference type="GO" id="GO:0033615">
    <property type="term" value="P:mitochondrial proton-transporting ATP synthase complex assembly"/>
    <property type="evidence" value="ECO:0007669"/>
    <property type="project" value="InterPro"/>
</dbReference>
<sequence length="301" mass="34303">MSFRTLYKNLQHELLSISKKSNLLHHSKEVEREKALLTYKKLQLIKARQPTKDIDEKLKQLETQEPPAPTVDNELLRLLISESEDGGSHMEKYHLENLDNIATFLRSQWKYSELLERYNPGLSMDQEENVRKTANMVGRVSTSSISSSVSFYPRLILASSIAFVSYSSLASGGGYLRNDSVMPMEINLDKSRKSIQYQEERLQQTKSRLRSYLNYRELCIGSVTGLILGVVIGKFSSALVFLSLASYFLVQFLEANNIVVIPWKKFIRVGTENIELKDLVLSNPSFKLSFVSSFLIAAFNV</sequence>
<evidence type="ECO:0000256" key="4">
    <source>
        <dbReference type="ARBA" id="ARBA00022989"/>
    </source>
</evidence>
<dbReference type="InterPro" id="IPR007014">
    <property type="entry name" value="FUN14"/>
</dbReference>
<dbReference type="Proteomes" id="UP000790833">
    <property type="component" value="Unassembled WGS sequence"/>
</dbReference>
<comment type="similarity">
    <text evidence="2">Belongs to the FUN14 family.</text>
</comment>
<comment type="subcellular location">
    <subcellularLocation>
        <location evidence="1">Membrane</location>
    </subcellularLocation>
</comment>
<dbReference type="PANTHER" id="PTHR28015:SF1">
    <property type="entry name" value="ATP SYNTHASE ASSEMBLY FACTOR FMC1, MITOCHONDRIAL"/>
    <property type="match status" value="1"/>
</dbReference>
<dbReference type="GO" id="GO:0005759">
    <property type="term" value="C:mitochondrial matrix"/>
    <property type="evidence" value="ECO:0007669"/>
    <property type="project" value="TreeGrafter"/>
</dbReference>
<gene>
    <name evidence="7" type="ORF">KQ657_002963</name>
</gene>
<evidence type="ECO:0000313" key="8">
    <source>
        <dbReference type="Proteomes" id="UP000790833"/>
    </source>
</evidence>
<accession>A0A9P7V5E6</accession>
<dbReference type="Pfam" id="PF13233">
    <property type="entry name" value="Complex1_LYR_2"/>
    <property type="match status" value="1"/>
</dbReference>
<keyword evidence="3 6" id="KW-0812">Transmembrane</keyword>
<organism evidence="7 8">
    <name type="scientific">Scheffersomyces spartinae</name>
    <dbReference type="NCBI Taxonomy" id="45513"/>
    <lineage>
        <taxon>Eukaryota</taxon>
        <taxon>Fungi</taxon>
        <taxon>Dikarya</taxon>
        <taxon>Ascomycota</taxon>
        <taxon>Saccharomycotina</taxon>
        <taxon>Pichiomycetes</taxon>
        <taxon>Debaryomycetaceae</taxon>
        <taxon>Scheffersomyces</taxon>
    </lineage>
</organism>
<keyword evidence="8" id="KW-1185">Reference proteome</keyword>
<comment type="caution">
    <text evidence="7">The sequence shown here is derived from an EMBL/GenBank/DDBJ whole genome shotgun (WGS) entry which is preliminary data.</text>
</comment>
<evidence type="ECO:0000256" key="1">
    <source>
        <dbReference type="ARBA" id="ARBA00004370"/>
    </source>
</evidence>
<keyword evidence="5 6" id="KW-0472">Membrane</keyword>
<dbReference type="AlphaFoldDB" id="A0A9P7V5E6"/>
<evidence type="ECO:0000256" key="2">
    <source>
        <dbReference type="ARBA" id="ARBA00009160"/>
    </source>
</evidence>
<dbReference type="GO" id="GO:0016020">
    <property type="term" value="C:membrane"/>
    <property type="evidence" value="ECO:0007669"/>
    <property type="project" value="UniProtKB-SubCell"/>
</dbReference>
<evidence type="ECO:0000256" key="5">
    <source>
        <dbReference type="ARBA" id="ARBA00023136"/>
    </source>
</evidence>
<evidence type="ECO:0000256" key="3">
    <source>
        <dbReference type="ARBA" id="ARBA00022692"/>
    </source>
</evidence>
<dbReference type="EMBL" id="JAHMUF010000026">
    <property type="protein sequence ID" value="KAG7191570.1"/>
    <property type="molecule type" value="Genomic_DNA"/>
</dbReference>
<dbReference type="PANTHER" id="PTHR28015">
    <property type="entry name" value="ATP SYNTHASE ASSEMBLY FACTOR FMC1, MITOCHONDRIAL"/>
    <property type="match status" value="1"/>
</dbReference>
<proteinExistence type="inferred from homology"/>
<dbReference type="GeneID" id="66116337"/>
<keyword evidence="4 6" id="KW-1133">Transmembrane helix</keyword>
<dbReference type="OrthoDB" id="15893at2759"/>
<name>A0A9P7V5E6_9ASCO</name>
<evidence type="ECO:0000256" key="6">
    <source>
        <dbReference type="SAM" id="Phobius"/>
    </source>
</evidence>
<feature type="transmembrane region" description="Helical" evidence="6">
    <location>
        <begin position="213"/>
        <end position="232"/>
    </location>
</feature>
<evidence type="ECO:0000313" key="7">
    <source>
        <dbReference type="EMBL" id="KAG7191570.1"/>
    </source>
</evidence>
<feature type="transmembrane region" description="Helical" evidence="6">
    <location>
        <begin position="238"/>
        <end position="259"/>
    </location>
</feature>
<protein>
    <submittedName>
        <fullName evidence="7">Uncharacterized protein</fullName>
    </submittedName>
</protein>
<dbReference type="Pfam" id="PF04930">
    <property type="entry name" value="FUN14"/>
    <property type="match status" value="1"/>
</dbReference>
<dbReference type="InterPro" id="IPR039196">
    <property type="entry name" value="Fmc1"/>
</dbReference>